<evidence type="ECO:0000259" key="15">
    <source>
        <dbReference type="Pfam" id="PF07715"/>
    </source>
</evidence>
<keyword evidence="9 10" id="KW-0998">Cell outer membrane</keyword>
<evidence type="ECO:0000313" key="16">
    <source>
        <dbReference type="EMBL" id="PWF39100.1"/>
    </source>
</evidence>
<evidence type="ECO:0000256" key="10">
    <source>
        <dbReference type="PROSITE-ProRule" id="PRU01360"/>
    </source>
</evidence>
<feature type="domain" description="TonB-dependent receptor plug" evidence="15">
    <location>
        <begin position="61"/>
        <end position="176"/>
    </location>
</feature>
<keyword evidence="6 11" id="KW-0798">TonB box</keyword>
<dbReference type="RefSeq" id="WP_106760481.1">
    <property type="nucleotide sequence ID" value="NZ_PXWF02000343.1"/>
</dbReference>
<evidence type="ECO:0000256" key="2">
    <source>
        <dbReference type="ARBA" id="ARBA00009810"/>
    </source>
</evidence>
<name>A0A2U2H910_9BURK</name>
<feature type="region of interest" description="Disordered" evidence="12">
    <location>
        <begin position="96"/>
        <end position="118"/>
    </location>
</feature>
<dbReference type="InterPro" id="IPR012910">
    <property type="entry name" value="Plug_dom"/>
</dbReference>
<dbReference type="PANTHER" id="PTHR47234">
    <property type="match status" value="1"/>
</dbReference>
<comment type="caution">
    <text evidence="16">The sequence shown here is derived from an EMBL/GenBank/DDBJ whole genome shotgun (WGS) entry which is preliminary data.</text>
</comment>
<keyword evidence="8 16" id="KW-0675">Receptor</keyword>
<keyword evidence="17" id="KW-1185">Reference proteome</keyword>
<keyword evidence="3 10" id="KW-0813">Transport</keyword>
<evidence type="ECO:0000256" key="12">
    <source>
        <dbReference type="SAM" id="MobiDB-lite"/>
    </source>
</evidence>
<evidence type="ECO:0000256" key="3">
    <source>
        <dbReference type="ARBA" id="ARBA00022448"/>
    </source>
</evidence>
<sequence length="954" mass="100964">MKLKKLAQSIALICVAAQVSAPVSAQVSAQSAPGGQGPETMQRVEITGSSIKRIAKEGALPVEVFTRKQLEAQGIVNAEQLIATLNINGNGSDNLASNSDVTSGAQRGNNGASSANLRGQGADNTLVLLNGRRVATHGMKGSAVDLNSIPFAAIERVEVLKDGASAIYGTDAIGGVINFILRKNYKGFETQAFTDLTEAGGARIDRVSAVGGFGDLAEQGFNVLVAASRSQNQALRGNERDFVNTFQPERGLSVETRGTPFANVFATSLADTILSRKSNTGPTLPGGTQPYTAISVLDLPGGAGCGSIDGQAPYDDGLWDTASAKFACAWDTGRAAVLQQPVTSTNFIARGTLRRGKHDFFAEMVGSRTEVKKSFSPNQTSPGGNFPATSFYPSTGAAYNGVFNAIVAAFPSIEANRGLPIAYRWRCMDCGNREIATSTEASRLQIGADGPLGRFDYRVGFSRAQSESQSTLGGGYNYTAALAAALGTGLINPFLKAGEKQTQAAVDLINTTSARGVVLYGGKSVLTQFDAALSGEIFQLPAGAVMAALGTDLRKETYSFNGDARAAASRPAILNAPFDEPNALAAVSRDIRAIYAEVIVPVTKKFELTVAGRQDHYSGFGNTFNPKVSFRYTPTQQLLLRGSYNTGFRAPAFNQLFNGVTESIHAGADLADPGKCAGGKVDSTKPGCEAVRPDILTGGKVDLGPETAKQGSIGIVFEPSARFSASLDLWAVRKFDTIRSIDLGTMVANYPLFVNQFGRDASGKLITIDQRWVNAGASVTRGIEAGARTNGALWAGKWTAGIDGSYLLEKKSRPLANAAFGESEVGRFTFTGDLGLQWKHSAYLTYRQGAWSGMLQQIYRDGYKDQVLPGVASGRVKPGNYNPNVDAYSLWHASVSYTGVKNLTLTAGVKNLLDTDPPFAITYDSNSGAGSSWEPRVADPRGRSLTLMANYKFF</sequence>
<evidence type="ECO:0000259" key="14">
    <source>
        <dbReference type="Pfam" id="PF00593"/>
    </source>
</evidence>
<comment type="similarity">
    <text evidence="2 10 11">Belongs to the TonB-dependent receptor family.</text>
</comment>
<protein>
    <submittedName>
        <fullName evidence="16">TonB-dependent receptor</fullName>
    </submittedName>
</protein>
<dbReference type="SUPFAM" id="SSF56935">
    <property type="entry name" value="Porins"/>
    <property type="match status" value="1"/>
</dbReference>
<dbReference type="Pfam" id="PF00593">
    <property type="entry name" value="TonB_dep_Rec_b-barrel"/>
    <property type="match status" value="1"/>
</dbReference>
<dbReference type="PANTHER" id="PTHR47234:SF2">
    <property type="entry name" value="TONB-DEPENDENT RECEPTOR"/>
    <property type="match status" value="1"/>
</dbReference>
<dbReference type="EMBL" id="PXWF02000343">
    <property type="protein sequence ID" value="PWF39100.1"/>
    <property type="molecule type" value="Genomic_DNA"/>
</dbReference>
<feature type="domain" description="TonB-dependent receptor-like beta-barrel" evidence="14">
    <location>
        <begin position="454"/>
        <end position="912"/>
    </location>
</feature>
<evidence type="ECO:0000256" key="4">
    <source>
        <dbReference type="ARBA" id="ARBA00022452"/>
    </source>
</evidence>
<dbReference type="InterPro" id="IPR039426">
    <property type="entry name" value="TonB-dep_rcpt-like"/>
</dbReference>
<dbReference type="InterPro" id="IPR000531">
    <property type="entry name" value="Beta-barrel_TonB"/>
</dbReference>
<proteinExistence type="inferred from homology"/>
<feature type="chain" id="PRO_5015439572" evidence="13">
    <location>
        <begin position="26"/>
        <end position="954"/>
    </location>
</feature>
<keyword evidence="4 10" id="KW-1134">Transmembrane beta strand</keyword>
<dbReference type="GO" id="GO:0009279">
    <property type="term" value="C:cell outer membrane"/>
    <property type="evidence" value="ECO:0007669"/>
    <property type="project" value="UniProtKB-SubCell"/>
</dbReference>
<evidence type="ECO:0000256" key="7">
    <source>
        <dbReference type="ARBA" id="ARBA00023136"/>
    </source>
</evidence>
<evidence type="ECO:0000256" key="13">
    <source>
        <dbReference type="SAM" id="SignalP"/>
    </source>
</evidence>
<dbReference type="InterPro" id="IPR037066">
    <property type="entry name" value="Plug_dom_sf"/>
</dbReference>
<keyword evidence="5 10" id="KW-0812">Transmembrane</keyword>
<evidence type="ECO:0000256" key="5">
    <source>
        <dbReference type="ARBA" id="ARBA00022692"/>
    </source>
</evidence>
<feature type="signal peptide" evidence="13">
    <location>
        <begin position="1"/>
        <end position="25"/>
    </location>
</feature>
<keyword evidence="13" id="KW-0732">Signal</keyword>
<evidence type="ECO:0000256" key="8">
    <source>
        <dbReference type="ARBA" id="ARBA00023170"/>
    </source>
</evidence>
<dbReference type="PROSITE" id="PS52016">
    <property type="entry name" value="TONB_DEPENDENT_REC_3"/>
    <property type="match status" value="1"/>
</dbReference>
<dbReference type="AlphaFoldDB" id="A0A2U2H910"/>
<evidence type="ECO:0000313" key="17">
    <source>
        <dbReference type="Proteomes" id="UP000241421"/>
    </source>
</evidence>
<organism evidence="16 17">
    <name type="scientific">Massilia glaciei</name>
    <dbReference type="NCBI Taxonomy" id="1524097"/>
    <lineage>
        <taxon>Bacteria</taxon>
        <taxon>Pseudomonadati</taxon>
        <taxon>Pseudomonadota</taxon>
        <taxon>Betaproteobacteria</taxon>
        <taxon>Burkholderiales</taxon>
        <taxon>Oxalobacteraceae</taxon>
        <taxon>Telluria group</taxon>
        <taxon>Massilia</taxon>
    </lineage>
</organism>
<dbReference type="Gene3D" id="2.40.170.20">
    <property type="entry name" value="TonB-dependent receptor, beta-barrel domain"/>
    <property type="match status" value="1"/>
</dbReference>
<evidence type="ECO:0000256" key="11">
    <source>
        <dbReference type="RuleBase" id="RU003357"/>
    </source>
</evidence>
<evidence type="ECO:0000256" key="6">
    <source>
        <dbReference type="ARBA" id="ARBA00023077"/>
    </source>
</evidence>
<gene>
    <name evidence="16" type="ORF">C7C56_027300</name>
</gene>
<keyword evidence="7 10" id="KW-0472">Membrane</keyword>
<dbReference type="InterPro" id="IPR036942">
    <property type="entry name" value="Beta-barrel_TonB_sf"/>
</dbReference>
<feature type="compositionally biased region" description="Polar residues" evidence="12">
    <location>
        <begin position="96"/>
        <end position="117"/>
    </location>
</feature>
<dbReference type="Pfam" id="PF07715">
    <property type="entry name" value="Plug"/>
    <property type="match status" value="1"/>
</dbReference>
<evidence type="ECO:0000256" key="1">
    <source>
        <dbReference type="ARBA" id="ARBA00004571"/>
    </source>
</evidence>
<evidence type="ECO:0000256" key="9">
    <source>
        <dbReference type="ARBA" id="ARBA00023237"/>
    </source>
</evidence>
<comment type="subcellular location">
    <subcellularLocation>
        <location evidence="1 10">Cell outer membrane</location>
        <topology evidence="1 10">Multi-pass membrane protein</topology>
    </subcellularLocation>
</comment>
<accession>A0A2U2H910</accession>
<reference evidence="16 17" key="1">
    <citation type="submission" date="2018-04" db="EMBL/GenBank/DDBJ databases">
        <title>Massilia violaceinigra sp. nov., a novel purple-pigmented bacterium isolated from Tianshan glacier, Xinjiang, China.</title>
        <authorList>
            <person name="Wang H."/>
        </authorList>
    </citation>
    <scope>NUCLEOTIDE SEQUENCE [LARGE SCALE GENOMIC DNA]</scope>
    <source>
        <strain evidence="16 17">B448-2</strain>
    </source>
</reference>
<dbReference type="OrthoDB" id="8530571at2"/>
<dbReference type="Gene3D" id="2.170.130.10">
    <property type="entry name" value="TonB-dependent receptor, plug domain"/>
    <property type="match status" value="1"/>
</dbReference>
<dbReference type="Proteomes" id="UP000241421">
    <property type="component" value="Unassembled WGS sequence"/>
</dbReference>